<evidence type="ECO:0000256" key="5">
    <source>
        <dbReference type="RuleBase" id="RU362026"/>
    </source>
</evidence>
<dbReference type="SUPFAM" id="SSF110849">
    <property type="entry name" value="ParB/Sulfiredoxin"/>
    <property type="match status" value="1"/>
</dbReference>
<dbReference type="Pfam" id="PF01555">
    <property type="entry name" value="N6_N4_Mtase"/>
    <property type="match status" value="1"/>
</dbReference>
<dbReference type="GO" id="GO:0009007">
    <property type="term" value="F:site-specific DNA-methyltransferase (adenine-specific) activity"/>
    <property type="evidence" value="ECO:0007669"/>
    <property type="project" value="UniProtKB-EC"/>
</dbReference>
<evidence type="ECO:0000313" key="8">
    <source>
        <dbReference type="Proteomes" id="UP000179467"/>
    </source>
</evidence>
<evidence type="ECO:0000256" key="4">
    <source>
        <dbReference type="ARBA" id="ARBA00047942"/>
    </source>
</evidence>
<organism evidence="7 8">
    <name type="scientific">Edaphosphingomonas haloaromaticamans</name>
    <dbReference type="NCBI Taxonomy" id="653954"/>
    <lineage>
        <taxon>Bacteria</taxon>
        <taxon>Pseudomonadati</taxon>
        <taxon>Pseudomonadota</taxon>
        <taxon>Alphaproteobacteria</taxon>
        <taxon>Sphingomonadales</taxon>
        <taxon>Rhizorhabdaceae</taxon>
        <taxon>Edaphosphingomonas</taxon>
    </lineage>
</organism>
<dbReference type="SMART" id="SM00470">
    <property type="entry name" value="ParB"/>
    <property type="match status" value="1"/>
</dbReference>
<dbReference type="OrthoDB" id="7806498at2"/>
<keyword evidence="8" id="KW-1185">Reference proteome</keyword>
<dbReference type="EMBL" id="MIPT01000001">
    <property type="protein sequence ID" value="OHT18266.1"/>
    <property type="molecule type" value="Genomic_DNA"/>
</dbReference>
<evidence type="ECO:0000256" key="1">
    <source>
        <dbReference type="ARBA" id="ARBA00006594"/>
    </source>
</evidence>
<dbReference type="AlphaFoldDB" id="A0A1S1H9F5"/>
<dbReference type="PRINTS" id="PR00508">
    <property type="entry name" value="S21N4MTFRASE"/>
</dbReference>
<dbReference type="GO" id="GO:0008170">
    <property type="term" value="F:N-methyltransferase activity"/>
    <property type="evidence" value="ECO:0007669"/>
    <property type="project" value="InterPro"/>
</dbReference>
<comment type="catalytic activity">
    <reaction evidence="4">
        <text>a 2'-deoxyadenosine in DNA + S-adenosyl-L-methionine = an N(6)-methyl-2'-deoxyadenosine in DNA + S-adenosyl-L-homocysteine + H(+)</text>
        <dbReference type="Rhea" id="RHEA:15197"/>
        <dbReference type="Rhea" id="RHEA-COMP:12418"/>
        <dbReference type="Rhea" id="RHEA-COMP:12419"/>
        <dbReference type="ChEBI" id="CHEBI:15378"/>
        <dbReference type="ChEBI" id="CHEBI:57856"/>
        <dbReference type="ChEBI" id="CHEBI:59789"/>
        <dbReference type="ChEBI" id="CHEBI:90615"/>
        <dbReference type="ChEBI" id="CHEBI:90616"/>
        <dbReference type="EC" id="2.1.1.72"/>
    </reaction>
</comment>
<reference evidence="7 8" key="1">
    <citation type="submission" date="2016-09" db="EMBL/GenBank/DDBJ databases">
        <title>Metabolic pathway, cell adaptation mechanisms and a novel monoxygenase revealed through proteogenomic-transcription analysis of a Sphingomonas haloaromaticamans strain degrading the fungicide ortho-phenylphenol.</title>
        <authorList>
            <person name="Perruchon C."/>
            <person name="Papadopoulou E.S."/>
            <person name="Rousidou C."/>
            <person name="Vasileiadis S."/>
            <person name="Tanou G."/>
            <person name="Amoutzias G."/>
            <person name="Molassiotis A."/>
            <person name="Karpouzas D.G."/>
        </authorList>
    </citation>
    <scope>NUCLEOTIDE SEQUENCE [LARGE SCALE GENOMIC DNA]</scope>
    <source>
        <strain evidence="7 8">P3</strain>
    </source>
</reference>
<comment type="caution">
    <text evidence="7">The sequence shown here is derived from an EMBL/GenBank/DDBJ whole genome shotgun (WGS) entry which is preliminary data.</text>
</comment>
<keyword evidence="2 7" id="KW-0489">Methyltransferase</keyword>
<dbReference type="RefSeq" id="WP_070931830.1">
    <property type="nucleotide sequence ID" value="NZ_MIPT01000001.1"/>
</dbReference>
<dbReference type="GO" id="GO:0032259">
    <property type="term" value="P:methylation"/>
    <property type="evidence" value="ECO:0007669"/>
    <property type="project" value="UniProtKB-KW"/>
</dbReference>
<dbReference type="PROSITE" id="PS00092">
    <property type="entry name" value="N6_MTASE"/>
    <property type="match status" value="1"/>
</dbReference>
<keyword evidence="3 7" id="KW-0808">Transferase</keyword>
<dbReference type="InterPro" id="IPR002052">
    <property type="entry name" value="DNA_methylase_N6_adenine_CS"/>
</dbReference>
<dbReference type="SUPFAM" id="SSF53335">
    <property type="entry name" value="S-adenosyl-L-methionine-dependent methyltransferases"/>
    <property type="match status" value="1"/>
</dbReference>
<dbReference type="EC" id="2.1.1.-" evidence="5"/>
<dbReference type="InterPro" id="IPR001091">
    <property type="entry name" value="RM_Methyltransferase"/>
</dbReference>
<dbReference type="InterPro" id="IPR003115">
    <property type="entry name" value="ParB_N"/>
</dbReference>
<proteinExistence type="inferred from homology"/>
<dbReference type="InterPro" id="IPR036086">
    <property type="entry name" value="ParB/Sulfiredoxin_sf"/>
</dbReference>
<dbReference type="PIRSF" id="PIRSF036758">
    <property type="entry name" value="Aden_M_ParB"/>
    <property type="match status" value="1"/>
</dbReference>
<comment type="similarity">
    <text evidence="1 5">Belongs to the N(4)/N(6)-methyltransferase family.</text>
</comment>
<dbReference type="InterPro" id="IPR015840">
    <property type="entry name" value="DNA_MeTrfase_ParB"/>
</dbReference>
<dbReference type="Gene3D" id="3.40.50.150">
    <property type="entry name" value="Vaccinia Virus protein VP39"/>
    <property type="match status" value="1"/>
</dbReference>
<name>A0A1S1H9F5_9SPHN</name>
<dbReference type="InterPro" id="IPR029063">
    <property type="entry name" value="SAM-dependent_MTases_sf"/>
</dbReference>
<sequence length="489" mass="53643">MSGKIPLGPQSLKRQLQAANAKRRAHNQGKTRVVAAAHGHHRNDPQPDLVTVWKPVSSLRASPNRTRETTAHMLEGTVRSIQKFGMVLPILIDADDVIVAGHALWEAARQLDFDRIECRVIDHLDPIECEALALALNRIGEIGKYDLDKLRDRMIAIESHGIELVSTGFTLPEISQIKLTPLCDDIDDLEHDGLEDGVHSLSISREGDLFHLGHHQLLCGDAVAEASYQRLLNGTLVQMVFSDPPYHCKIAGFVSGLGKHKHEDFLMFAGQESDAEFRKFMEDYLRLCKDVMPSGAVIFACMDWRQIDTLLDAGRAAELNRINIAVWNKGSGGMGGYLRSAHEFVAIFCNGKSLAINNVALGVHGRDRTNVWTYPGANRAGSSAAKALADHPTPKPVELVIDAILDVTHPGDVVLDPFAGSGTTIIACEQCDRIARGIELDPKYVDRAIRRWEQLTGASAVHTDSGLTFAQLADRRITEGAESDDDGEK</sequence>
<evidence type="ECO:0000313" key="7">
    <source>
        <dbReference type="EMBL" id="OHT18266.1"/>
    </source>
</evidence>
<evidence type="ECO:0000256" key="3">
    <source>
        <dbReference type="ARBA" id="ARBA00022679"/>
    </source>
</evidence>
<feature type="domain" description="ParB-like N-terminal" evidence="6">
    <location>
        <begin position="52"/>
        <end position="138"/>
    </location>
</feature>
<accession>A0A1S1H9F5</accession>
<gene>
    <name evidence="7" type="primary">mboIIM</name>
    <name evidence="7" type="ORF">BHE75_00237</name>
</gene>
<dbReference type="Proteomes" id="UP000179467">
    <property type="component" value="Unassembled WGS sequence"/>
</dbReference>
<evidence type="ECO:0000259" key="6">
    <source>
        <dbReference type="SMART" id="SM00470"/>
    </source>
</evidence>
<dbReference type="Gene3D" id="3.90.1530.10">
    <property type="entry name" value="Conserved hypothetical protein from pyrococcus furiosus pfu- 392566-001, ParB domain"/>
    <property type="match status" value="1"/>
</dbReference>
<dbReference type="GO" id="GO:0003677">
    <property type="term" value="F:DNA binding"/>
    <property type="evidence" value="ECO:0007669"/>
    <property type="project" value="InterPro"/>
</dbReference>
<dbReference type="InterPro" id="IPR002941">
    <property type="entry name" value="DNA_methylase_N4/N6"/>
</dbReference>
<protein>
    <recommendedName>
        <fullName evidence="5">Methyltransferase</fullName>
        <ecNumber evidence="5">2.1.1.-</ecNumber>
    </recommendedName>
</protein>
<evidence type="ECO:0000256" key="2">
    <source>
        <dbReference type="ARBA" id="ARBA00022603"/>
    </source>
</evidence>